<name>A0A0A0D605_9PROT</name>
<dbReference type="Proteomes" id="UP000029995">
    <property type="component" value="Unassembled WGS sequence"/>
</dbReference>
<protein>
    <submittedName>
        <fullName evidence="1">Uncharacterized protein</fullName>
    </submittedName>
</protein>
<organism evidence="1 2">
    <name type="scientific">Inquilinus limosus MP06</name>
    <dbReference type="NCBI Taxonomy" id="1398085"/>
    <lineage>
        <taxon>Bacteria</taxon>
        <taxon>Pseudomonadati</taxon>
        <taxon>Pseudomonadota</taxon>
        <taxon>Alphaproteobacteria</taxon>
        <taxon>Rhodospirillales</taxon>
        <taxon>Rhodospirillaceae</taxon>
        <taxon>Inquilinus</taxon>
    </lineage>
</organism>
<sequence length="60" mass="6499">MPAFLASRLNHRRNIRPLVLGQKIHQSGHGAADALYLSFCGDKPLPSLCSLQSGLLQSRG</sequence>
<comment type="caution">
    <text evidence="1">The sequence shown here is derived from an EMBL/GenBank/DDBJ whole genome shotgun (WGS) entry which is preliminary data.</text>
</comment>
<proteinExistence type="predicted"/>
<accession>A0A0A0D605</accession>
<reference evidence="1 2" key="1">
    <citation type="submission" date="2014-01" db="EMBL/GenBank/DDBJ databases">
        <title>Genome sequence determination for a cystic fibrosis isolate, Inquilinus limosus.</title>
        <authorList>
            <person name="Pino M."/>
            <person name="Di Conza J."/>
            <person name="Gutkind G."/>
        </authorList>
    </citation>
    <scope>NUCLEOTIDE SEQUENCE [LARGE SCALE GENOMIC DNA]</scope>
    <source>
        <strain evidence="1 2">MP06</strain>
    </source>
</reference>
<gene>
    <name evidence="1" type="ORF">P409_16735</name>
</gene>
<dbReference type="AlphaFoldDB" id="A0A0A0D605"/>
<evidence type="ECO:0000313" key="1">
    <source>
        <dbReference type="EMBL" id="KGM33268.1"/>
    </source>
</evidence>
<evidence type="ECO:0000313" key="2">
    <source>
        <dbReference type="Proteomes" id="UP000029995"/>
    </source>
</evidence>
<dbReference type="EMBL" id="JANX01000203">
    <property type="protein sequence ID" value="KGM33268.1"/>
    <property type="molecule type" value="Genomic_DNA"/>
</dbReference>